<dbReference type="EMBL" id="CP039354">
    <property type="protein sequence ID" value="QCE12147.1"/>
    <property type="molecule type" value="Genomic_DNA"/>
</dbReference>
<sequence length="57" mass="6548">MGRGFQVFTVVARINQDEPQNSRLSLEKCERISTERQPSGLERNFMLRLSIGSEAKH</sequence>
<keyword evidence="2" id="KW-1185">Reference proteome</keyword>
<reference evidence="1 2" key="1">
    <citation type="submission" date="2019-04" db="EMBL/GenBank/DDBJ databases">
        <title>An improved genome assembly and genetic linkage map for asparagus bean, Vigna unguiculata ssp. sesquipedialis.</title>
        <authorList>
            <person name="Xia Q."/>
            <person name="Zhang R."/>
            <person name="Dong Y."/>
        </authorList>
    </citation>
    <scope>NUCLEOTIDE SEQUENCE [LARGE SCALE GENOMIC DNA]</scope>
    <source>
        <tissue evidence="1">Leaf</tissue>
    </source>
</reference>
<dbReference type="Proteomes" id="UP000501690">
    <property type="component" value="Linkage Group LG10"/>
</dbReference>
<gene>
    <name evidence="1" type="ORF">DEO72_LG10g3388</name>
</gene>
<accession>A0A4D6NJT1</accession>
<evidence type="ECO:0000313" key="2">
    <source>
        <dbReference type="Proteomes" id="UP000501690"/>
    </source>
</evidence>
<proteinExistence type="predicted"/>
<organism evidence="1 2">
    <name type="scientific">Vigna unguiculata</name>
    <name type="common">Cowpea</name>
    <dbReference type="NCBI Taxonomy" id="3917"/>
    <lineage>
        <taxon>Eukaryota</taxon>
        <taxon>Viridiplantae</taxon>
        <taxon>Streptophyta</taxon>
        <taxon>Embryophyta</taxon>
        <taxon>Tracheophyta</taxon>
        <taxon>Spermatophyta</taxon>
        <taxon>Magnoliopsida</taxon>
        <taxon>eudicotyledons</taxon>
        <taxon>Gunneridae</taxon>
        <taxon>Pentapetalae</taxon>
        <taxon>rosids</taxon>
        <taxon>fabids</taxon>
        <taxon>Fabales</taxon>
        <taxon>Fabaceae</taxon>
        <taxon>Papilionoideae</taxon>
        <taxon>50 kb inversion clade</taxon>
        <taxon>NPAAA clade</taxon>
        <taxon>indigoferoid/millettioid clade</taxon>
        <taxon>Phaseoleae</taxon>
        <taxon>Vigna</taxon>
    </lineage>
</organism>
<evidence type="ECO:0000313" key="1">
    <source>
        <dbReference type="EMBL" id="QCE12147.1"/>
    </source>
</evidence>
<name>A0A4D6NJT1_VIGUN</name>
<dbReference type="AlphaFoldDB" id="A0A4D6NJT1"/>
<protein>
    <submittedName>
        <fullName evidence="1">Uncharacterized protein</fullName>
    </submittedName>
</protein>